<dbReference type="GO" id="GO:0016020">
    <property type="term" value="C:membrane"/>
    <property type="evidence" value="ECO:0007669"/>
    <property type="project" value="TreeGrafter"/>
</dbReference>
<protein>
    <submittedName>
        <fullName evidence="2">Polysaccharide deacetylase family protein</fullName>
    </submittedName>
</protein>
<keyword evidence="3" id="KW-1185">Reference proteome</keyword>
<dbReference type="InterPro" id="IPR011330">
    <property type="entry name" value="Glyco_hydro/deAcase_b/a-brl"/>
</dbReference>
<dbReference type="CDD" id="cd10917">
    <property type="entry name" value="CE4_NodB_like_6s_7s"/>
    <property type="match status" value="1"/>
</dbReference>
<reference evidence="2 3" key="1">
    <citation type="submission" date="2020-02" db="EMBL/GenBank/DDBJ databases">
        <authorList>
            <person name="Kim Y.B."/>
            <person name="Roh S.W."/>
        </authorList>
    </citation>
    <scope>NUCLEOTIDE SEQUENCE [LARGE SCALE GENOMIC DNA]</scope>
    <source>
        <strain evidence="2 3">DSM 103574</strain>
    </source>
</reference>
<dbReference type="InterPro" id="IPR050248">
    <property type="entry name" value="Polysacc_deacetylase_ArnD"/>
</dbReference>
<organism evidence="2 3">
    <name type="scientific">Aminipila butyrica</name>
    <dbReference type="NCBI Taxonomy" id="433296"/>
    <lineage>
        <taxon>Bacteria</taxon>
        <taxon>Bacillati</taxon>
        <taxon>Bacillota</taxon>
        <taxon>Clostridia</taxon>
        <taxon>Peptostreptococcales</taxon>
        <taxon>Anaerovoracaceae</taxon>
        <taxon>Aminipila</taxon>
    </lineage>
</organism>
<evidence type="ECO:0000313" key="2">
    <source>
        <dbReference type="EMBL" id="QIB68918.1"/>
    </source>
</evidence>
<name>A0A858BV01_9FIRM</name>
<dbReference type="SUPFAM" id="SSF88713">
    <property type="entry name" value="Glycoside hydrolase/deacetylase"/>
    <property type="match status" value="1"/>
</dbReference>
<evidence type="ECO:0000313" key="3">
    <source>
        <dbReference type="Proteomes" id="UP000466848"/>
    </source>
</evidence>
<dbReference type="PROSITE" id="PS51677">
    <property type="entry name" value="NODB"/>
    <property type="match status" value="1"/>
</dbReference>
<feature type="domain" description="NodB homology" evidence="1">
    <location>
        <begin position="56"/>
        <end position="233"/>
    </location>
</feature>
<dbReference type="Proteomes" id="UP000466848">
    <property type="component" value="Chromosome"/>
</dbReference>
<sequence length="255" mass="29085">MNLADWRDLEMKMLSRVLAVLMGLAAAIWVYQAVDVGAVVNQDRKLPIYSVETTEKKVAISFDAAWGDERTIGILDDLDKFNVKATFFLVKFWAEKYPQDVAEIQKRGHEIGNHSATHPDMTGLTEEKIASELKETSDVIEKITGKRTTLFRPPFGAYDNHVIQTCEKEGYKVIQWSVDSLDWKDISTEQIVDRVTRNVKSGDIILFHNNAEHVDEYLPLVLKSLQDQGFQIVPVGQLIHYEKYRMDPAGKQCKI</sequence>
<dbReference type="AlphaFoldDB" id="A0A858BV01"/>
<dbReference type="KEGG" id="abut:Ami103574_06095"/>
<dbReference type="InterPro" id="IPR002509">
    <property type="entry name" value="NODB_dom"/>
</dbReference>
<gene>
    <name evidence="2" type="ORF">Ami103574_06095</name>
</gene>
<dbReference type="Pfam" id="PF01522">
    <property type="entry name" value="Polysacc_deac_1"/>
    <property type="match status" value="1"/>
</dbReference>
<evidence type="ECO:0000259" key="1">
    <source>
        <dbReference type="PROSITE" id="PS51677"/>
    </source>
</evidence>
<dbReference type="Gene3D" id="3.20.20.370">
    <property type="entry name" value="Glycoside hydrolase/deacetylase"/>
    <property type="match status" value="1"/>
</dbReference>
<accession>A0A858BV01</accession>
<dbReference type="PANTHER" id="PTHR10587">
    <property type="entry name" value="GLYCOSYL TRANSFERASE-RELATED"/>
    <property type="match status" value="1"/>
</dbReference>
<dbReference type="GO" id="GO:0005975">
    <property type="term" value="P:carbohydrate metabolic process"/>
    <property type="evidence" value="ECO:0007669"/>
    <property type="project" value="InterPro"/>
</dbReference>
<proteinExistence type="predicted"/>
<dbReference type="GO" id="GO:0016810">
    <property type="term" value="F:hydrolase activity, acting on carbon-nitrogen (but not peptide) bonds"/>
    <property type="evidence" value="ECO:0007669"/>
    <property type="project" value="InterPro"/>
</dbReference>
<dbReference type="EMBL" id="CP048649">
    <property type="protein sequence ID" value="QIB68918.1"/>
    <property type="molecule type" value="Genomic_DNA"/>
</dbReference>
<dbReference type="PANTHER" id="PTHR10587:SF128">
    <property type="entry name" value="POLYSACCHARIDE DEACETYLASE PDAB-RELATED"/>
    <property type="match status" value="1"/>
</dbReference>